<evidence type="ECO:0000313" key="2">
    <source>
        <dbReference type="Proteomes" id="UP000184342"/>
    </source>
</evidence>
<gene>
    <name evidence="1" type="ORF">SAMN02745691_02384</name>
</gene>
<protein>
    <submittedName>
        <fullName evidence="1">DNA-binding ferritin-like protein (Dps family)</fullName>
    </submittedName>
</protein>
<dbReference type="SUPFAM" id="SSF158560">
    <property type="entry name" value="BH3980-like"/>
    <property type="match status" value="1"/>
</dbReference>
<proteinExistence type="predicted"/>
<organism evidence="1 2">
    <name type="scientific">Parasporobacterium paucivorans DSM 15970</name>
    <dbReference type="NCBI Taxonomy" id="1122934"/>
    <lineage>
        <taxon>Bacteria</taxon>
        <taxon>Bacillati</taxon>
        <taxon>Bacillota</taxon>
        <taxon>Clostridia</taxon>
        <taxon>Lachnospirales</taxon>
        <taxon>Lachnospiraceae</taxon>
        <taxon>Parasporobacterium</taxon>
    </lineage>
</organism>
<dbReference type="STRING" id="1122934.SAMN02745691_02384"/>
<dbReference type="Gene3D" id="1.10.1900.10">
    <property type="entry name" value="c-terminal domain of poly(a) binding protein"/>
    <property type="match status" value="1"/>
</dbReference>
<dbReference type="Pfam" id="PF06304">
    <property type="entry name" value="DUF1048"/>
    <property type="match status" value="1"/>
</dbReference>
<dbReference type="Proteomes" id="UP000184342">
    <property type="component" value="Unassembled WGS sequence"/>
</dbReference>
<dbReference type="AlphaFoldDB" id="A0A1M6LEK6"/>
<reference evidence="1 2" key="1">
    <citation type="submission" date="2016-11" db="EMBL/GenBank/DDBJ databases">
        <authorList>
            <person name="Jaros S."/>
            <person name="Januszkiewicz K."/>
            <person name="Wedrychowicz H."/>
        </authorList>
    </citation>
    <scope>NUCLEOTIDE SEQUENCE [LARGE SCALE GENOMIC DNA]</scope>
    <source>
        <strain evidence="1 2">DSM 15970</strain>
    </source>
</reference>
<dbReference type="OrthoDB" id="2087617at2"/>
<name>A0A1M6LEK6_9FIRM</name>
<sequence>MFDYITKLVIGDMSDKKAYKQMMKKVDSLPEEYSFAFKKIQKYMYCVGVPVDNMTMFADLLDLFEVSAADGRKIIDVIGSDAGMFSDEFMSAYSTGMETDKRKGDQ</sequence>
<dbReference type="EMBL" id="FQYT01000035">
    <property type="protein sequence ID" value="SHJ69634.1"/>
    <property type="molecule type" value="Genomic_DNA"/>
</dbReference>
<dbReference type="GO" id="GO:0003677">
    <property type="term" value="F:DNA binding"/>
    <property type="evidence" value="ECO:0007669"/>
    <property type="project" value="UniProtKB-KW"/>
</dbReference>
<dbReference type="RefSeq" id="WP_073994618.1">
    <property type="nucleotide sequence ID" value="NZ_FQYT01000035.1"/>
</dbReference>
<accession>A0A1M6LEK6</accession>
<dbReference type="InterPro" id="IPR008316">
    <property type="entry name" value="UCP029876"/>
</dbReference>
<keyword evidence="2" id="KW-1185">Reference proteome</keyword>
<evidence type="ECO:0000313" key="1">
    <source>
        <dbReference type="EMBL" id="SHJ69634.1"/>
    </source>
</evidence>
<keyword evidence="1" id="KW-0238">DNA-binding</keyword>